<keyword evidence="5" id="KW-1185">Reference proteome</keyword>
<dbReference type="InterPro" id="IPR000415">
    <property type="entry name" value="Nitroreductase-like"/>
</dbReference>
<evidence type="ECO:0000256" key="1">
    <source>
        <dbReference type="ARBA" id="ARBA00007118"/>
    </source>
</evidence>
<keyword evidence="2" id="KW-0560">Oxidoreductase</keyword>
<dbReference type="EMBL" id="JBHLUK010000022">
    <property type="protein sequence ID" value="MFC0423218.1"/>
    <property type="molecule type" value="Genomic_DNA"/>
</dbReference>
<dbReference type="PANTHER" id="PTHR43673">
    <property type="entry name" value="NAD(P)H NITROREDUCTASE YDGI-RELATED"/>
    <property type="match status" value="1"/>
</dbReference>
<reference evidence="4 5" key="1">
    <citation type="submission" date="2024-09" db="EMBL/GenBank/DDBJ databases">
        <authorList>
            <person name="Sun Q."/>
            <person name="Mori K."/>
        </authorList>
    </citation>
    <scope>NUCLEOTIDE SEQUENCE [LARGE SCALE GENOMIC DNA]</scope>
    <source>
        <strain evidence="4 5">TBRC 4575</strain>
    </source>
</reference>
<evidence type="ECO:0000313" key="5">
    <source>
        <dbReference type="Proteomes" id="UP001589855"/>
    </source>
</evidence>
<evidence type="ECO:0000313" key="4">
    <source>
        <dbReference type="EMBL" id="MFC0423218.1"/>
    </source>
</evidence>
<gene>
    <name evidence="4" type="ORF">ACFFGS_03650</name>
</gene>
<dbReference type="Proteomes" id="UP001589855">
    <property type="component" value="Unassembled WGS sequence"/>
</dbReference>
<dbReference type="SUPFAM" id="SSF55469">
    <property type="entry name" value="FMN-dependent nitroreductase-like"/>
    <property type="match status" value="1"/>
</dbReference>
<comment type="caution">
    <text evidence="4">The sequence shown here is derived from an EMBL/GenBank/DDBJ whole genome shotgun (WGS) entry which is preliminary data.</text>
</comment>
<evidence type="ECO:0000259" key="3">
    <source>
        <dbReference type="Pfam" id="PF00881"/>
    </source>
</evidence>
<protein>
    <submittedName>
        <fullName evidence="4">Nitroreductase</fullName>
    </submittedName>
</protein>
<feature type="domain" description="Nitroreductase" evidence="3">
    <location>
        <begin position="7"/>
        <end position="187"/>
    </location>
</feature>
<comment type="similarity">
    <text evidence="1">Belongs to the nitroreductase family.</text>
</comment>
<accession>A0ABV6K179</accession>
<evidence type="ECO:0000256" key="2">
    <source>
        <dbReference type="ARBA" id="ARBA00023002"/>
    </source>
</evidence>
<dbReference type="PANTHER" id="PTHR43673:SF10">
    <property type="entry name" value="NADH DEHYDROGENASE_NAD(P)H NITROREDUCTASE XCC3605-RELATED"/>
    <property type="match status" value="1"/>
</dbReference>
<organism evidence="4 5">
    <name type="scientific">Lactiplantibacillus plajomi</name>
    <dbReference type="NCBI Taxonomy" id="1457217"/>
    <lineage>
        <taxon>Bacteria</taxon>
        <taxon>Bacillati</taxon>
        <taxon>Bacillota</taxon>
        <taxon>Bacilli</taxon>
        <taxon>Lactobacillales</taxon>
        <taxon>Lactobacillaceae</taxon>
        <taxon>Lactiplantibacillus</taxon>
    </lineage>
</organism>
<sequence>MEFQQAIQSRHSVRKFTDQPVTPATVKAILTDAQQAPSWVNSQPYHVHVAMGKSLERVRQQQADLEQAGMTGTPDVPLMSRKQWSPQAQANMAAWSQNLGAAGNEMAANAAQLYHAPVVLYLTLPAGYSDWSLYDLGAFGNSIVLSASSRGLASMTAYQFIKYPKMLRQQLVIPDDEKIIIGIGLGYRDDAALVNTIKATRMPLTDILSVHD</sequence>
<proteinExistence type="inferred from homology"/>
<dbReference type="Gene3D" id="3.40.109.10">
    <property type="entry name" value="NADH Oxidase"/>
    <property type="match status" value="1"/>
</dbReference>
<name>A0ABV6K179_9LACO</name>
<dbReference type="Pfam" id="PF00881">
    <property type="entry name" value="Nitroreductase"/>
    <property type="match status" value="1"/>
</dbReference>
<dbReference type="RefSeq" id="WP_170178297.1">
    <property type="nucleotide sequence ID" value="NZ_BAABRM010000035.1"/>
</dbReference>
<dbReference type="InterPro" id="IPR029479">
    <property type="entry name" value="Nitroreductase"/>
</dbReference>
<dbReference type="CDD" id="cd02136">
    <property type="entry name" value="PnbA_NfnB-like"/>
    <property type="match status" value="1"/>
</dbReference>